<dbReference type="EMBL" id="CAJVPK010000317">
    <property type="protein sequence ID" value="CAG8493271.1"/>
    <property type="molecule type" value="Genomic_DNA"/>
</dbReference>
<dbReference type="Proteomes" id="UP000789706">
    <property type="component" value="Unassembled WGS sequence"/>
</dbReference>
<name>A0A9N8ZE69_9GLOM</name>
<accession>A0A9N8ZE69</accession>
<protein>
    <submittedName>
        <fullName evidence="1">7931_t:CDS:1</fullName>
    </submittedName>
</protein>
<keyword evidence="2" id="KW-1185">Reference proteome</keyword>
<dbReference type="AlphaFoldDB" id="A0A9N8ZE69"/>
<gene>
    <name evidence="1" type="ORF">DEBURN_LOCUS4291</name>
</gene>
<organism evidence="1 2">
    <name type="scientific">Diversispora eburnea</name>
    <dbReference type="NCBI Taxonomy" id="1213867"/>
    <lineage>
        <taxon>Eukaryota</taxon>
        <taxon>Fungi</taxon>
        <taxon>Fungi incertae sedis</taxon>
        <taxon>Mucoromycota</taxon>
        <taxon>Glomeromycotina</taxon>
        <taxon>Glomeromycetes</taxon>
        <taxon>Diversisporales</taxon>
        <taxon>Diversisporaceae</taxon>
        <taxon>Diversispora</taxon>
    </lineage>
</organism>
<evidence type="ECO:0000313" key="2">
    <source>
        <dbReference type="Proteomes" id="UP000789706"/>
    </source>
</evidence>
<comment type="caution">
    <text evidence="1">The sequence shown here is derived from an EMBL/GenBank/DDBJ whole genome shotgun (WGS) entry which is preliminary data.</text>
</comment>
<proteinExistence type="predicted"/>
<evidence type="ECO:0000313" key="1">
    <source>
        <dbReference type="EMBL" id="CAG8493271.1"/>
    </source>
</evidence>
<reference evidence="1" key="1">
    <citation type="submission" date="2021-06" db="EMBL/GenBank/DDBJ databases">
        <authorList>
            <person name="Kallberg Y."/>
            <person name="Tangrot J."/>
            <person name="Rosling A."/>
        </authorList>
    </citation>
    <scope>NUCLEOTIDE SEQUENCE</scope>
    <source>
        <strain evidence="1">AZ414A</strain>
    </source>
</reference>
<sequence>MLAIYKSVSELSNSKNCEEWIIPTSIGYKCAVVFAGVLKQWITNSLILAVPENRKKTVKINL</sequence>